<organism evidence="1">
    <name type="scientific">Rhizophora mucronata</name>
    <name type="common">Asiatic mangrove</name>
    <dbReference type="NCBI Taxonomy" id="61149"/>
    <lineage>
        <taxon>Eukaryota</taxon>
        <taxon>Viridiplantae</taxon>
        <taxon>Streptophyta</taxon>
        <taxon>Embryophyta</taxon>
        <taxon>Tracheophyta</taxon>
        <taxon>Spermatophyta</taxon>
        <taxon>Magnoliopsida</taxon>
        <taxon>eudicotyledons</taxon>
        <taxon>Gunneridae</taxon>
        <taxon>Pentapetalae</taxon>
        <taxon>rosids</taxon>
        <taxon>fabids</taxon>
        <taxon>Malpighiales</taxon>
        <taxon>Rhizophoraceae</taxon>
        <taxon>Rhizophora</taxon>
    </lineage>
</organism>
<sequence length="23" mass="2715">MFYSSLVMLMYLFSLLIYPGNIV</sequence>
<evidence type="ECO:0000313" key="1">
    <source>
        <dbReference type="EMBL" id="MBX54216.1"/>
    </source>
</evidence>
<reference evidence="1" key="1">
    <citation type="submission" date="2018-02" db="EMBL/GenBank/DDBJ databases">
        <title>Rhizophora mucronata_Transcriptome.</title>
        <authorList>
            <person name="Meera S.P."/>
            <person name="Sreeshan A."/>
            <person name="Augustine A."/>
        </authorList>
    </citation>
    <scope>NUCLEOTIDE SEQUENCE</scope>
    <source>
        <tissue evidence="1">Leaf</tissue>
    </source>
</reference>
<dbReference type="AlphaFoldDB" id="A0A2P2PHJ3"/>
<protein>
    <submittedName>
        <fullName evidence="1">Uncharacterized protein</fullName>
    </submittedName>
</protein>
<proteinExistence type="predicted"/>
<accession>A0A2P2PHJ3</accession>
<dbReference type="EMBL" id="GGEC01073732">
    <property type="protein sequence ID" value="MBX54216.1"/>
    <property type="molecule type" value="Transcribed_RNA"/>
</dbReference>
<name>A0A2P2PHJ3_RHIMU</name>